<dbReference type="EC" id="2.1.2.9" evidence="1"/>
<evidence type="ECO:0000313" key="6">
    <source>
        <dbReference type="EMBL" id="QCD95171.1"/>
    </source>
</evidence>
<dbReference type="Gene3D" id="3.30.60.90">
    <property type="match status" value="1"/>
</dbReference>
<dbReference type="Pfam" id="PF00551">
    <property type="entry name" value="Formyl_trans_N"/>
    <property type="match status" value="1"/>
</dbReference>
<dbReference type="GO" id="GO:0004479">
    <property type="term" value="F:methionyl-tRNA formyltransferase activity"/>
    <property type="evidence" value="ECO:0007669"/>
    <property type="project" value="UniProtKB-EC"/>
</dbReference>
<name>A0A4D6M3T0_VIGUN</name>
<protein>
    <recommendedName>
        <fullName evidence="1">methionyl-tRNA formyltransferase</fullName>
        <ecNumber evidence="1">2.1.2.9</ecNumber>
    </recommendedName>
</protein>
<evidence type="ECO:0000256" key="1">
    <source>
        <dbReference type="ARBA" id="ARBA00012261"/>
    </source>
</evidence>
<proteinExistence type="predicted"/>
<feature type="domain" description="Formyl transferase N-terminal" evidence="5">
    <location>
        <begin position="73"/>
        <end position="219"/>
    </location>
</feature>
<accession>A0A4D6M3T0</accession>
<keyword evidence="7" id="KW-1185">Reference proteome</keyword>
<evidence type="ECO:0000256" key="2">
    <source>
        <dbReference type="ARBA" id="ARBA00022723"/>
    </source>
</evidence>
<keyword evidence="3" id="KW-0863">Zinc-finger</keyword>
<dbReference type="PANTHER" id="PTHR11138:SF5">
    <property type="entry name" value="METHIONYL-TRNA FORMYLTRANSFERASE, MITOCHONDRIAL"/>
    <property type="match status" value="1"/>
</dbReference>
<dbReference type="InterPro" id="IPR036477">
    <property type="entry name" value="Formyl_transf_N_sf"/>
</dbReference>
<dbReference type="SUPFAM" id="SSF53328">
    <property type="entry name" value="Formyltransferase"/>
    <property type="match status" value="1"/>
</dbReference>
<dbReference type="SUPFAM" id="SSF57850">
    <property type="entry name" value="RING/U-box"/>
    <property type="match status" value="1"/>
</dbReference>
<gene>
    <name evidence="6" type="ORF">DEO72_LG5g3264</name>
</gene>
<dbReference type="GO" id="GO:0005739">
    <property type="term" value="C:mitochondrion"/>
    <property type="evidence" value="ECO:0007669"/>
    <property type="project" value="TreeGrafter"/>
</dbReference>
<evidence type="ECO:0000313" key="7">
    <source>
        <dbReference type="Proteomes" id="UP000501690"/>
    </source>
</evidence>
<keyword evidence="2" id="KW-0479">Metal-binding</keyword>
<evidence type="ECO:0000256" key="3">
    <source>
        <dbReference type="ARBA" id="ARBA00022771"/>
    </source>
</evidence>
<dbReference type="InterPro" id="IPR041711">
    <property type="entry name" value="Met-tRNA-FMT_N"/>
</dbReference>
<dbReference type="PANTHER" id="PTHR11138">
    <property type="entry name" value="METHIONYL-TRNA FORMYLTRANSFERASE"/>
    <property type="match status" value="1"/>
</dbReference>
<dbReference type="EMBL" id="CP039349">
    <property type="protein sequence ID" value="QCD95171.1"/>
    <property type="molecule type" value="Genomic_DNA"/>
</dbReference>
<dbReference type="InterPro" id="IPR043145">
    <property type="entry name" value="Znf_ZZ_sf"/>
</dbReference>
<evidence type="ECO:0000256" key="4">
    <source>
        <dbReference type="ARBA" id="ARBA00022833"/>
    </source>
</evidence>
<evidence type="ECO:0000259" key="5">
    <source>
        <dbReference type="Pfam" id="PF00551"/>
    </source>
</evidence>
<dbReference type="CDD" id="cd08646">
    <property type="entry name" value="FMT_core_Met-tRNA-FMT_N"/>
    <property type="match status" value="1"/>
</dbReference>
<dbReference type="AlphaFoldDB" id="A0A4D6M3T0"/>
<keyword evidence="6" id="KW-0808">Transferase</keyword>
<dbReference type="InterPro" id="IPR002376">
    <property type="entry name" value="Formyl_transf_N"/>
</dbReference>
<sequence>MHSYRWCGSLPSTATTTTATTMIRRLCCLQSVSPSLPFSSAPTTIKKPLVLLGAPQVSAIVLDMLLIASASPHSLFEVAAIVTQPPARRDRGKKLALSPLANHALDRGFSPDLIFTPLKAGDDDFLSNLKALQPHLCITAAYGNILPTKFLDIPPLGTVNIHRSLLPLHRGVVPVQRALQDGVKETGVSLAFTVRALDAGPIIATETMQVDAQIKAPDLLELLFHKELKREERERHPINQREKHILYPVEIIDVPADTKDKDEILEKTGQGWRCEVCPEYDVCNACYEKDGGTDHPHKLTNHPSMADRDAQNKEARQLRVLQV</sequence>
<dbReference type="GO" id="GO:0008270">
    <property type="term" value="F:zinc ion binding"/>
    <property type="evidence" value="ECO:0007669"/>
    <property type="project" value="UniProtKB-KW"/>
</dbReference>
<reference evidence="6 7" key="1">
    <citation type="submission" date="2019-04" db="EMBL/GenBank/DDBJ databases">
        <title>An improved genome assembly and genetic linkage map for asparagus bean, Vigna unguiculata ssp. sesquipedialis.</title>
        <authorList>
            <person name="Xia Q."/>
            <person name="Zhang R."/>
            <person name="Dong Y."/>
        </authorList>
    </citation>
    <scope>NUCLEOTIDE SEQUENCE [LARGE SCALE GENOMIC DNA]</scope>
    <source>
        <tissue evidence="6">Leaf</tissue>
    </source>
</reference>
<dbReference type="Gene3D" id="3.40.50.170">
    <property type="entry name" value="Formyl transferase, N-terminal domain"/>
    <property type="match status" value="1"/>
</dbReference>
<dbReference type="Proteomes" id="UP000501690">
    <property type="component" value="Linkage Group LG5"/>
</dbReference>
<keyword evidence="4" id="KW-0862">Zinc</keyword>
<organism evidence="6 7">
    <name type="scientific">Vigna unguiculata</name>
    <name type="common">Cowpea</name>
    <dbReference type="NCBI Taxonomy" id="3917"/>
    <lineage>
        <taxon>Eukaryota</taxon>
        <taxon>Viridiplantae</taxon>
        <taxon>Streptophyta</taxon>
        <taxon>Embryophyta</taxon>
        <taxon>Tracheophyta</taxon>
        <taxon>Spermatophyta</taxon>
        <taxon>Magnoliopsida</taxon>
        <taxon>eudicotyledons</taxon>
        <taxon>Gunneridae</taxon>
        <taxon>Pentapetalae</taxon>
        <taxon>rosids</taxon>
        <taxon>fabids</taxon>
        <taxon>Fabales</taxon>
        <taxon>Fabaceae</taxon>
        <taxon>Papilionoideae</taxon>
        <taxon>50 kb inversion clade</taxon>
        <taxon>NPAAA clade</taxon>
        <taxon>indigoferoid/millettioid clade</taxon>
        <taxon>Phaseoleae</taxon>
        <taxon>Vigna</taxon>
    </lineage>
</organism>